<evidence type="ECO:0000313" key="2">
    <source>
        <dbReference type="EMBL" id="ORY43726.1"/>
    </source>
</evidence>
<dbReference type="EMBL" id="MCGO01000024">
    <property type="protein sequence ID" value="ORY43726.1"/>
    <property type="molecule type" value="Genomic_DNA"/>
</dbReference>
<protein>
    <submittedName>
        <fullName evidence="2">Uncharacterized protein</fullName>
    </submittedName>
</protein>
<sequence length="202" mass="20026">MTCRPTSDCSSPSNGGGWNNGQGQGQGQGQGSSGSSSGSCAYGAWSCGSDGRTLYQCSYVQGNILSWIQHSQCQQGLVCVNNSGAGGFVGCDYPKGASQNTNNNGQWNNGGSTGGNTGGNTGGQGSGSTGGNTGGNTGGQGSGSTGGSACWNFGERACGLDGITMFQCSYVQGNVLSWRQVSQCGQGTRCVVNGPNGFAGCQ</sequence>
<feature type="compositionally biased region" description="Gly residues" evidence="1">
    <location>
        <begin position="14"/>
        <end position="32"/>
    </location>
</feature>
<feature type="region of interest" description="Disordered" evidence="1">
    <location>
        <begin position="1"/>
        <end position="32"/>
    </location>
</feature>
<proteinExistence type="predicted"/>
<dbReference type="OrthoDB" id="10423689at2759"/>
<organism evidence="2 3">
    <name type="scientific">Rhizoclosmatium globosum</name>
    <dbReference type="NCBI Taxonomy" id="329046"/>
    <lineage>
        <taxon>Eukaryota</taxon>
        <taxon>Fungi</taxon>
        <taxon>Fungi incertae sedis</taxon>
        <taxon>Chytridiomycota</taxon>
        <taxon>Chytridiomycota incertae sedis</taxon>
        <taxon>Chytridiomycetes</taxon>
        <taxon>Chytridiales</taxon>
        <taxon>Chytriomycetaceae</taxon>
        <taxon>Rhizoclosmatium</taxon>
    </lineage>
</organism>
<comment type="caution">
    <text evidence="2">The sequence shown here is derived from an EMBL/GenBank/DDBJ whole genome shotgun (WGS) entry which is preliminary data.</text>
</comment>
<accession>A0A1Y2C9W0</accession>
<evidence type="ECO:0000256" key="1">
    <source>
        <dbReference type="SAM" id="MobiDB-lite"/>
    </source>
</evidence>
<keyword evidence="3" id="KW-1185">Reference proteome</keyword>
<gene>
    <name evidence="2" type="ORF">BCR33DRAFT_766417</name>
</gene>
<feature type="compositionally biased region" description="Gly residues" evidence="1">
    <location>
        <begin position="111"/>
        <end position="140"/>
    </location>
</feature>
<dbReference type="AlphaFoldDB" id="A0A1Y2C9W0"/>
<evidence type="ECO:0000313" key="3">
    <source>
        <dbReference type="Proteomes" id="UP000193642"/>
    </source>
</evidence>
<reference evidence="2 3" key="1">
    <citation type="submission" date="2016-07" db="EMBL/GenBank/DDBJ databases">
        <title>Pervasive Adenine N6-methylation of Active Genes in Fungi.</title>
        <authorList>
            <consortium name="DOE Joint Genome Institute"/>
            <person name="Mondo S.J."/>
            <person name="Dannebaum R.O."/>
            <person name="Kuo R.C."/>
            <person name="Labutti K."/>
            <person name="Haridas S."/>
            <person name="Kuo A."/>
            <person name="Salamov A."/>
            <person name="Ahrendt S.R."/>
            <person name="Lipzen A."/>
            <person name="Sullivan W."/>
            <person name="Andreopoulos W.B."/>
            <person name="Clum A."/>
            <person name="Lindquist E."/>
            <person name="Daum C."/>
            <person name="Ramamoorthy G.K."/>
            <person name="Gryganskyi A."/>
            <person name="Culley D."/>
            <person name="Magnuson J.K."/>
            <person name="James T.Y."/>
            <person name="O'Malley M.A."/>
            <person name="Stajich J.E."/>
            <person name="Spatafora J.W."/>
            <person name="Visel A."/>
            <person name="Grigoriev I.V."/>
        </authorList>
    </citation>
    <scope>NUCLEOTIDE SEQUENCE [LARGE SCALE GENOMIC DNA]</scope>
    <source>
        <strain evidence="2 3">JEL800</strain>
    </source>
</reference>
<dbReference type="Proteomes" id="UP000193642">
    <property type="component" value="Unassembled WGS sequence"/>
</dbReference>
<feature type="region of interest" description="Disordered" evidence="1">
    <location>
        <begin position="102"/>
        <end position="140"/>
    </location>
</feature>
<name>A0A1Y2C9W0_9FUNG</name>